<dbReference type="PANTHER" id="PTHR34222">
    <property type="entry name" value="GAG_PRE-INTEGRS DOMAIN-CONTAINING PROTEIN"/>
    <property type="match status" value="1"/>
</dbReference>
<reference evidence="1" key="1">
    <citation type="submission" date="2018-05" db="EMBL/GenBank/DDBJ databases">
        <title>Draft genome of Mucuna pruriens seed.</title>
        <authorList>
            <person name="Nnadi N.E."/>
            <person name="Vos R."/>
            <person name="Hasami M.H."/>
            <person name="Devisetty U.K."/>
            <person name="Aguiy J.C."/>
        </authorList>
    </citation>
    <scope>NUCLEOTIDE SEQUENCE [LARGE SCALE GENOMIC DNA]</scope>
    <source>
        <strain evidence="1">JCA_2017</strain>
    </source>
</reference>
<comment type="caution">
    <text evidence="1">The sequence shown here is derived from an EMBL/GenBank/DDBJ whole genome shotgun (WGS) entry which is preliminary data.</text>
</comment>
<dbReference type="OrthoDB" id="1436403at2759"/>
<accession>A0A371G9C8</accession>
<protein>
    <submittedName>
        <fullName evidence="1">Uncharacterized protein</fullName>
    </submittedName>
</protein>
<dbReference type="Proteomes" id="UP000257109">
    <property type="component" value="Unassembled WGS sequence"/>
</dbReference>
<gene>
    <name evidence="1" type="ORF">CR513_31422</name>
</gene>
<sequence length="91" mass="10636">METENRNSSWLLNSITEGIKASVIYSSTRIAIWSDLSIWEELMGIWSSAQLSLWRRLDESFSQFRGQILMMEPIPTINEVFALLIQEEKLR</sequence>
<dbReference type="EMBL" id="QJKJ01006316">
    <property type="protein sequence ID" value="RDX87150.1"/>
    <property type="molecule type" value="Genomic_DNA"/>
</dbReference>
<evidence type="ECO:0000313" key="2">
    <source>
        <dbReference type="Proteomes" id="UP000257109"/>
    </source>
</evidence>
<dbReference type="AlphaFoldDB" id="A0A371G9C8"/>
<proteinExistence type="predicted"/>
<evidence type="ECO:0000313" key="1">
    <source>
        <dbReference type="EMBL" id="RDX87150.1"/>
    </source>
</evidence>
<feature type="non-terminal residue" evidence="1">
    <location>
        <position position="1"/>
    </location>
</feature>
<keyword evidence="2" id="KW-1185">Reference proteome</keyword>
<organism evidence="1 2">
    <name type="scientific">Mucuna pruriens</name>
    <name type="common">Velvet bean</name>
    <name type="synonym">Dolichos pruriens</name>
    <dbReference type="NCBI Taxonomy" id="157652"/>
    <lineage>
        <taxon>Eukaryota</taxon>
        <taxon>Viridiplantae</taxon>
        <taxon>Streptophyta</taxon>
        <taxon>Embryophyta</taxon>
        <taxon>Tracheophyta</taxon>
        <taxon>Spermatophyta</taxon>
        <taxon>Magnoliopsida</taxon>
        <taxon>eudicotyledons</taxon>
        <taxon>Gunneridae</taxon>
        <taxon>Pentapetalae</taxon>
        <taxon>rosids</taxon>
        <taxon>fabids</taxon>
        <taxon>Fabales</taxon>
        <taxon>Fabaceae</taxon>
        <taxon>Papilionoideae</taxon>
        <taxon>50 kb inversion clade</taxon>
        <taxon>NPAAA clade</taxon>
        <taxon>indigoferoid/millettioid clade</taxon>
        <taxon>Phaseoleae</taxon>
        <taxon>Mucuna</taxon>
    </lineage>
</organism>
<name>A0A371G9C8_MUCPR</name>
<dbReference type="PANTHER" id="PTHR34222:SF99">
    <property type="entry name" value="PROTEIN, PUTATIVE-RELATED"/>
    <property type="match status" value="1"/>
</dbReference>